<keyword evidence="4" id="KW-0560">Oxidoreductase</keyword>
<dbReference type="Gene3D" id="3.50.50.60">
    <property type="entry name" value="FAD/NAD(P)-binding domain"/>
    <property type="match status" value="1"/>
</dbReference>
<dbReference type="Gene3D" id="3.90.700.10">
    <property type="entry name" value="Succinate dehydrogenase/fumarate reductase flavoprotein, catalytic domain"/>
    <property type="match status" value="1"/>
</dbReference>
<dbReference type="SUPFAM" id="SSF51905">
    <property type="entry name" value="FAD/NAD(P)-binding domain"/>
    <property type="match status" value="1"/>
</dbReference>
<comment type="caution">
    <text evidence="6">The sequence shown here is derived from an EMBL/GenBank/DDBJ whole genome shotgun (WGS) entry which is preliminary data.</text>
</comment>
<keyword evidence="7" id="KW-1185">Reference proteome</keyword>
<dbReference type="InterPro" id="IPR003953">
    <property type="entry name" value="FAD-dep_OxRdtase_2_FAD-bd"/>
</dbReference>
<evidence type="ECO:0000259" key="5">
    <source>
        <dbReference type="Pfam" id="PF00890"/>
    </source>
</evidence>
<organism evidence="6 7">
    <name type="scientific">Sutterella massiliensis</name>
    <dbReference type="NCBI Taxonomy" id="1816689"/>
    <lineage>
        <taxon>Bacteria</taxon>
        <taxon>Pseudomonadati</taxon>
        <taxon>Pseudomonadota</taxon>
        <taxon>Betaproteobacteria</taxon>
        <taxon>Burkholderiales</taxon>
        <taxon>Sutterellaceae</taxon>
        <taxon>Sutterella</taxon>
    </lineage>
</organism>
<evidence type="ECO:0000256" key="3">
    <source>
        <dbReference type="ARBA" id="ARBA00022827"/>
    </source>
</evidence>
<feature type="domain" description="FAD-dependent oxidoreductase 2 FAD-binding" evidence="5">
    <location>
        <begin position="4"/>
        <end position="190"/>
    </location>
</feature>
<feature type="non-terminal residue" evidence="6">
    <location>
        <position position="1"/>
    </location>
</feature>
<reference evidence="6 7" key="1">
    <citation type="journal article" date="2021" name="Sci. Rep.">
        <title>The distribution of antibiotic resistance genes in chicken gut microbiota commensals.</title>
        <authorList>
            <person name="Juricova H."/>
            <person name="Matiasovicova J."/>
            <person name="Kubasova T."/>
            <person name="Cejkova D."/>
            <person name="Rychlik I."/>
        </authorList>
    </citation>
    <scope>NUCLEOTIDE SEQUENCE [LARGE SCALE GENOMIC DNA]</scope>
    <source>
        <strain evidence="6 7">An829</strain>
    </source>
</reference>
<dbReference type="SUPFAM" id="SSF56425">
    <property type="entry name" value="Succinate dehydrogenase/fumarate reductase flavoprotein, catalytic domain"/>
    <property type="match status" value="1"/>
</dbReference>
<dbReference type="EMBL" id="JACJJC010000192">
    <property type="protein sequence ID" value="MBM6705194.1"/>
    <property type="molecule type" value="Genomic_DNA"/>
</dbReference>
<evidence type="ECO:0000256" key="4">
    <source>
        <dbReference type="ARBA" id="ARBA00023002"/>
    </source>
</evidence>
<proteinExistence type="predicted"/>
<evidence type="ECO:0000313" key="6">
    <source>
        <dbReference type="EMBL" id="MBM6705194.1"/>
    </source>
</evidence>
<keyword evidence="2" id="KW-0285">Flavoprotein</keyword>
<evidence type="ECO:0000256" key="2">
    <source>
        <dbReference type="ARBA" id="ARBA00022630"/>
    </source>
</evidence>
<name>A0ABS2DV16_9BURK</name>
<dbReference type="InterPro" id="IPR027477">
    <property type="entry name" value="Succ_DH/fumarate_Rdtase_cat_sf"/>
</dbReference>
<dbReference type="InterPro" id="IPR050315">
    <property type="entry name" value="FAD-oxidoreductase_2"/>
</dbReference>
<evidence type="ECO:0000256" key="1">
    <source>
        <dbReference type="ARBA" id="ARBA00001974"/>
    </source>
</evidence>
<dbReference type="PANTHER" id="PTHR43400">
    <property type="entry name" value="FUMARATE REDUCTASE"/>
    <property type="match status" value="1"/>
</dbReference>
<gene>
    <name evidence="6" type="ORF">H6A60_12030</name>
</gene>
<sequence>YEAWKRSGIIVNHAGERIVNEKASNNHILPYLLKEKDATLFMFMDAYTWEGFSKNLKKTGITDEELQKWIDANGKGDTLVMHADTIEALAKLAGMDPEVLQKTVDRYNGFVAEGKDEDFGRPVEFMKKKIEQGPYWLVEQKSRFATSLGGVKITPKLEVTDTNGKAIPNLFASGEVVGGVHGTDSAAGANIAWAITSGKLAAEAIAEHLKTE</sequence>
<evidence type="ECO:0000313" key="7">
    <source>
        <dbReference type="Proteomes" id="UP000715095"/>
    </source>
</evidence>
<dbReference type="InterPro" id="IPR036188">
    <property type="entry name" value="FAD/NAD-bd_sf"/>
</dbReference>
<dbReference type="Proteomes" id="UP000715095">
    <property type="component" value="Unassembled WGS sequence"/>
</dbReference>
<keyword evidence="3" id="KW-0274">FAD</keyword>
<comment type="cofactor">
    <cofactor evidence="1">
        <name>FAD</name>
        <dbReference type="ChEBI" id="CHEBI:57692"/>
    </cofactor>
</comment>
<dbReference type="RefSeq" id="WP_205104978.1">
    <property type="nucleotide sequence ID" value="NZ_JACJJC010000192.1"/>
</dbReference>
<dbReference type="PANTHER" id="PTHR43400:SF7">
    <property type="entry name" value="FAD-DEPENDENT OXIDOREDUCTASE 2 FAD BINDING DOMAIN-CONTAINING PROTEIN"/>
    <property type="match status" value="1"/>
</dbReference>
<accession>A0ABS2DV16</accession>
<dbReference type="Pfam" id="PF00890">
    <property type="entry name" value="FAD_binding_2"/>
    <property type="match status" value="1"/>
</dbReference>
<protein>
    <submittedName>
        <fullName evidence="6">FAD-binding protein</fullName>
    </submittedName>
</protein>